<protein>
    <submittedName>
        <fullName evidence="1">Uncharacterized protein</fullName>
    </submittedName>
</protein>
<dbReference type="Proteomes" id="UP000426246">
    <property type="component" value="Chromosome"/>
</dbReference>
<keyword evidence="2" id="KW-1185">Reference proteome</keyword>
<reference evidence="2" key="1">
    <citation type="submission" date="2018-11" db="EMBL/GenBank/DDBJ databases">
        <title>Complete genome sequence of Paenibacillus sp. ML311-T8.</title>
        <authorList>
            <person name="Nam Y.-D."/>
            <person name="Kang J."/>
            <person name="Chung W.-H."/>
            <person name="Park Y.S."/>
        </authorList>
    </citation>
    <scope>NUCLEOTIDE SEQUENCE [LARGE SCALE GENOMIC DNA]</scope>
    <source>
        <strain evidence="2">ML311-T8</strain>
    </source>
</reference>
<evidence type="ECO:0000313" key="2">
    <source>
        <dbReference type="Proteomes" id="UP000426246"/>
    </source>
</evidence>
<sequence>MQEIILHEMSIFFLGYFRIQQFAILALAHPDARLPLEPLCAFNPNARTIIAANLEKIAINICKRYRLFLYAD</sequence>
<gene>
    <name evidence="1" type="ORF">EHS13_06975</name>
</gene>
<proteinExistence type="predicted"/>
<organism evidence="1 2">
    <name type="scientific">Paenibacillus psychroresistens</name>
    <dbReference type="NCBI Taxonomy" id="1778678"/>
    <lineage>
        <taxon>Bacteria</taxon>
        <taxon>Bacillati</taxon>
        <taxon>Bacillota</taxon>
        <taxon>Bacilli</taxon>
        <taxon>Bacillales</taxon>
        <taxon>Paenibacillaceae</taxon>
        <taxon>Paenibacillus</taxon>
    </lineage>
</organism>
<name>A0A6B8RFD5_9BACL</name>
<dbReference type="EMBL" id="CP034235">
    <property type="protein sequence ID" value="QGQ94647.1"/>
    <property type="molecule type" value="Genomic_DNA"/>
</dbReference>
<dbReference type="KEGG" id="ppsc:EHS13_06975"/>
<dbReference type="AlphaFoldDB" id="A0A6B8RFD5"/>
<evidence type="ECO:0000313" key="1">
    <source>
        <dbReference type="EMBL" id="QGQ94647.1"/>
    </source>
</evidence>
<accession>A0A6B8RFD5</accession>